<proteinExistence type="predicted"/>
<accession>F5Y6T7</accession>
<dbReference type="EMBL" id="CP001841">
    <property type="protein sequence ID" value="AEF81092.1"/>
    <property type="molecule type" value="Genomic_DNA"/>
</dbReference>
<feature type="transmembrane region" description="Helical" evidence="1">
    <location>
        <begin position="55"/>
        <end position="73"/>
    </location>
</feature>
<dbReference type="eggNOG" id="ENOG503017P">
    <property type="taxonomic scope" value="Bacteria"/>
</dbReference>
<keyword evidence="1" id="KW-1133">Transmembrane helix</keyword>
<reference evidence="2 3" key="2">
    <citation type="journal article" date="2011" name="ISME J.">
        <title>RNA-seq reveals cooperative metabolic interactions between two termite-gut spirochete species in co-culture.</title>
        <authorList>
            <person name="Rosenthal A.Z."/>
            <person name="Matson E.G."/>
            <person name="Eldar A."/>
            <person name="Leadbetter J.R."/>
        </authorList>
    </citation>
    <scope>NUCLEOTIDE SEQUENCE [LARGE SCALE GENOMIC DNA]</scope>
    <source>
        <strain evidence="3">ATCC BAA-888 / DSM 13862 / ZAS-9</strain>
    </source>
</reference>
<evidence type="ECO:0000313" key="2">
    <source>
        <dbReference type="EMBL" id="AEF81092.1"/>
    </source>
</evidence>
<gene>
    <name evidence="2" type="ordered locus">TREAZ_3622</name>
</gene>
<dbReference type="InParanoid" id="F5Y6T7"/>
<keyword evidence="1" id="KW-0472">Membrane</keyword>
<protein>
    <submittedName>
        <fullName evidence="2">Uncharacterized protein</fullName>
    </submittedName>
</protein>
<dbReference type="KEGG" id="taz:TREAZ_3622"/>
<organism evidence="2 3">
    <name type="scientific">Leadbettera azotonutricia (strain ATCC BAA-888 / DSM 13862 / ZAS-9)</name>
    <name type="common">Treponema azotonutricium</name>
    <dbReference type="NCBI Taxonomy" id="545695"/>
    <lineage>
        <taxon>Bacteria</taxon>
        <taxon>Pseudomonadati</taxon>
        <taxon>Spirochaetota</taxon>
        <taxon>Spirochaetia</taxon>
        <taxon>Spirochaetales</taxon>
        <taxon>Breznakiellaceae</taxon>
        <taxon>Leadbettera</taxon>
    </lineage>
</organism>
<dbReference type="STRING" id="545695.TREAZ_3622"/>
<dbReference type="Proteomes" id="UP000009222">
    <property type="component" value="Chromosome"/>
</dbReference>
<dbReference type="AlphaFoldDB" id="F5Y6T7"/>
<dbReference type="RefSeq" id="WP_015711958.1">
    <property type="nucleotide sequence ID" value="NC_015577.1"/>
</dbReference>
<evidence type="ECO:0000313" key="3">
    <source>
        <dbReference type="Proteomes" id="UP000009222"/>
    </source>
</evidence>
<evidence type="ECO:0000256" key="1">
    <source>
        <dbReference type="SAM" id="Phobius"/>
    </source>
</evidence>
<keyword evidence="3" id="KW-1185">Reference proteome</keyword>
<name>F5Y6T7_LEAAZ</name>
<feature type="transmembrane region" description="Helical" evidence="1">
    <location>
        <begin position="85"/>
        <end position="107"/>
    </location>
</feature>
<sequence length="138" mass="14847">MNKSIGVFVLNIATALYLLATGIIGLAGRSWKNIAGGEIRQAVEGIFKRGNLREILIVVLAIAAIAAAAFILLRLFGIEVAITELLLIILMIVWLVFIILIDIIPLFDGKNFVDFLRSIGAHLMVLGGMALATEKFGG</sequence>
<keyword evidence="1" id="KW-0812">Transmembrane</keyword>
<feature type="transmembrane region" description="Helical" evidence="1">
    <location>
        <begin position="7"/>
        <end position="27"/>
    </location>
</feature>
<reference evidence="3" key="1">
    <citation type="submission" date="2009-12" db="EMBL/GenBank/DDBJ databases">
        <title>Complete sequence of Treponema azotonutricium strain ZAS-9.</title>
        <authorList>
            <person name="Tetu S.G."/>
            <person name="Matson E."/>
            <person name="Ren Q."/>
            <person name="Seshadri R."/>
            <person name="Elbourne L."/>
            <person name="Hassan K.A."/>
            <person name="Durkin A."/>
            <person name="Radune D."/>
            <person name="Mohamoud Y."/>
            <person name="Shay R."/>
            <person name="Jin S."/>
            <person name="Zhang X."/>
            <person name="Lucey K."/>
            <person name="Ballor N.R."/>
            <person name="Ottesen E."/>
            <person name="Rosenthal R."/>
            <person name="Allen A."/>
            <person name="Leadbetter J.R."/>
            <person name="Paulsen I.T."/>
        </authorList>
    </citation>
    <scope>NUCLEOTIDE SEQUENCE [LARGE SCALE GENOMIC DNA]</scope>
    <source>
        <strain evidence="3">ATCC BAA-888 / DSM 13862 / ZAS-9</strain>
    </source>
</reference>
<dbReference type="HOGENOM" id="CLU_1854327_0_0_12"/>